<proteinExistence type="inferred from homology"/>
<dbReference type="InterPro" id="IPR015590">
    <property type="entry name" value="Aldehyde_DH_dom"/>
</dbReference>
<dbReference type="Proteomes" id="UP001055460">
    <property type="component" value="Plasmid pB"/>
</dbReference>
<dbReference type="InterPro" id="IPR016162">
    <property type="entry name" value="Ald_DH_N"/>
</dbReference>
<dbReference type="Gene3D" id="3.40.309.10">
    <property type="entry name" value="Aldehyde Dehydrogenase, Chain A, domain 2"/>
    <property type="match status" value="1"/>
</dbReference>
<keyword evidence="2" id="KW-0560">Oxidoreductase</keyword>
<reference evidence="5 7" key="2">
    <citation type="submission" date="2023-03" db="EMBL/GenBank/DDBJ databases">
        <title>Comparative genome and transcriptome analysis combination mining strategies for increasing vitamin B12 production of Ensifer adhaerens strain.</title>
        <authorList>
            <person name="Yongheng L."/>
        </authorList>
    </citation>
    <scope>NUCLEOTIDE SEQUENCE [LARGE SCALE GENOMIC DNA]</scope>
    <source>
        <strain evidence="5 7">Casida A-T305</strain>
        <plasmid evidence="5 7">unnamedB</plasmid>
    </source>
</reference>
<gene>
    <name evidence="4" type="ORF">NE863_32995</name>
    <name evidence="5" type="ORF">P4B07_29585</name>
</gene>
<dbReference type="InterPro" id="IPR016163">
    <property type="entry name" value="Ald_DH_C"/>
</dbReference>
<keyword evidence="7" id="KW-1185">Reference proteome</keyword>
<dbReference type="EMBL" id="CP098809">
    <property type="protein sequence ID" value="USJ27291.1"/>
    <property type="molecule type" value="Genomic_DNA"/>
</dbReference>
<dbReference type="Proteomes" id="UP001214094">
    <property type="component" value="Plasmid unnamedB"/>
</dbReference>
<dbReference type="Pfam" id="PF00171">
    <property type="entry name" value="Aldedh"/>
    <property type="match status" value="1"/>
</dbReference>
<comment type="similarity">
    <text evidence="1">Belongs to the aldehyde dehydrogenase family.</text>
</comment>
<dbReference type="InterPro" id="IPR016161">
    <property type="entry name" value="Ald_DH/histidinol_DH"/>
</dbReference>
<reference evidence="4" key="1">
    <citation type="submission" date="2022-06" db="EMBL/GenBank/DDBJ databases">
        <title>Physiological and biochemical characterization and genomic elucidation of a strain of the genus Ensifer adhaerens M8 that combines arsenic oxidation and chromium reduction.</title>
        <authorList>
            <person name="Li X."/>
            <person name="Yu c."/>
        </authorList>
    </citation>
    <scope>NUCLEOTIDE SEQUENCE</scope>
    <source>
        <strain evidence="4">M8</strain>
        <plasmid evidence="4">pB</plasmid>
    </source>
</reference>
<dbReference type="AlphaFoldDB" id="A0A9Q8YFM3"/>
<evidence type="ECO:0000256" key="1">
    <source>
        <dbReference type="ARBA" id="ARBA00009986"/>
    </source>
</evidence>
<evidence type="ECO:0000313" key="7">
    <source>
        <dbReference type="Proteomes" id="UP001214094"/>
    </source>
</evidence>
<feature type="domain" description="Aldehyde dehydrogenase" evidence="3">
    <location>
        <begin position="2"/>
        <end position="130"/>
    </location>
</feature>
<dbReference type="EMBL" id="CP121310">
    <property type="protein sequence ID" value="WFP95207.1"/>
    <property type="molecule type" value="Genomic_DNA"/>
</dbReference>
<dbReference type="SUPFAM" id="SSF53720">
    <property type="entry name" value="ALDH-like"/>
    <property type="match status" value="1"/>
</dbReference>
<protein>
    <submittedName>
        <fullName evidence="4">Aldehyde dehydrogenase family protein</fullName>
    </submittedName>
</protein>
<dbReference type="GO" id="GO:0009450">
    <property type="term" value="P:gamma-aminobutyric acid catabolic process"/>
    <property type="evidence" value="ECO:0007669"/>
    <property type="project" value="TreeGrafter"/>
</dbReference>
<dbReference type="RefSeq" id="WP_250637418.1">
    <property type="nucleotide sequence ID" value="NZ_CP015882.1"/>
</dbReference>
<keyword evidence="4" id="KW-0614">Plasmid</keyword>
<geneLocation type="plasmid" evidence="5 7">
    <name>unnamedB</name>
</geneLocation>
<dbReference type="GO" id="GO:0004777">
    <property type="term" value="F:succinate-semialdehyde dehydrogenase (NAD+) activity"/>
    <property type="evidence" value="ECO:0007669"/>
    <property type="project" value="TreeGrafter"/>
</dbReference>
<accession>A0A9Q8YFM3</accession>
<geneLocation type="plasmid" evidence="4 6">
    <name>pB</name>
</geneLocation>
<sequence length="136" mass="14661">MVGSMFCASELVRKISFTGSTNVGRILTRQGAIRSRSSALNLVAMRRSSCWTMPNIDAAVEGVVVAKFRNAGQTSVCANLIYVQSGVYKEFSEKLSRRVSGLKVGNGFAKGSKIDGNALTKVKEHLEKMSSRLALA</sequence>
<evidence type="ECO:0000259" key="3">
    <source>
        <dbReference type="Pfam" id="PF00171"/>
    </source>
</evidence>
<dbReference type="InterPro" id="IPR050740">
    <property type="entry name" value="Aldehyde_DH_Superfamily"/>
</dbReference>
<dbReference type="PANTHER" id="PTHR43353">
    <property type="entry name" value="SUCCINATE-SEMIALDEHYDE DEHYDROGENASE, MITOCHONDRIAL"/>
    <property type="match status" value="1"/>
</dbReference>
<evidence type="ECO:0000256" key="2">
    <source>
        <dbReference type="ARBA" id="ARBA00023002"/>
    </source>
</evidence>
<evidence type="ECO:0000313" key="6">
    <source>
        <dbReference type="Proteomes" id="UP001055460"/>
    </source>
</evidence>
<dbReference type="PANTHER" id="PTHR43353:SF5">
    <property type="entry name" value="SUCCINATE-SEMIALDEHYDE DEHYDROGENASE, MITOCHONDRIAL"/>
    <property type="match status" value="1"/>
</dbReference>
<dbReference type="GeneID" id="72656939"/>
<evidence type="ECO:0000313" key="4">
    <source>
        <dbReference type="EMBL" id="USJ27291.1"/>
    </source>
</evidence>
<dbReference type="Gene3D" id="3.40.605.10">
    <property type="entry name" value="Aldehyde Dehydrogenase, Chain A, domain 1"/>
    <property type="match status" value="1"/>
</dbReference>
<evidence type="ECO:0000313" key="5">
    <source>
        <dbReference type="EMBL" id="WFP95207.1"/>
    </source>
</evidence>
<organism evidence="4 6">
    <name type="scientific">Ensifer adhaerens</name>
    <name type="common">Sinorhizobium morelense</name>
    <dbReference type="NCBI Taxonomy" id="106592"/>
    <lineage>
        <taxon>Bacteria</taxon>
        <taxon>Pseudomonadati</taxon>
        <taxon>Pseudomonadota</taxon>
        <taxon>Alphaproteobacteria</taxon>
        <taxon>Hyphomicrobiales</taxon>
        <taxon>Rhizobiaceae</taxon>
        <taxon>Sinorhizobium/Ensifer group</taxon>
        <taxon>Ensifer</taxon>
    </lineage>
</organism>
<name>A0A9Q8YFM3_ENSAD</name>